<keyword evidence="3" id="KW-1185">Reference proteome</keyword>
<feature type="domain" description="AB hydrolase-1" evidence="1">
    <location>
        <begin position="5"/>
        <end position="243"/>
    </location>
</feature>
<dbReference type="AlphaFoldDB" id="A0A8H3EN84"/>
<evidence type="ECO:0000313" key="2">
    <source>
        <dbReference type="EMBL" id="CAF9907513.1"/>
    </source>
</evidence>
<sequence>MAPVIVIVPASFTPPGVYSTFEAALRNLGFKTATVDLPSVGTRASGKQPGSMTDDANEISSVVKDLYDNRSVEEVVLFVHSYGGIPASESMKEISEKNRATQGKKGVSRIVYFAAIVLPVGVSNHEMRKRPVPDYVKIEHDWITIDHAQDAPYAFNDMPAEEGLKLAAQMQQQSAASFAERATYAGYNDVEVLYVQCTEDETLPPQGTKQILGVIEESSGTAPRVYKFAGGHCSMMSKPEQCALFVRDILIGK</sequence>
<gene>
    <name evidence="2" type="ORF">GOMPHAMPRED_005129</name>
</gene>
<dbReference type="PANTHER" id="PTHR37017">
    <property type="entry name" value="AB HYDROLASE-1 DOMAIN-CONTAINING PROTEIN-RELATED"/>
    <property type="match status" value="1"/>
</dbReference>
<comment type="caution">
    <text evidence="2">The sequence shown here is derived from an EMBL/GenBank/DDBJ whole genome shotgun (WGS) entry which is preliminary data.</text>
</comment>
<protein>
    <recommendedName>
        <fullName evidence="1">AB hydrolase-1 domain-containing protein</fullName>
    </recommendedName>
</protein>
<dbReference type="Pfam" id="PF12697">
    <property type="entry name" value="Abhydrolase_6"/>
    <property type="match status" value="1"/>
</dbReference>
<dbReference type="Gene3D" id="3.40.50.1820">
    <property type="entry name" value="alpha/beta hydrolase"/>
    <property type="match status" value="1"/>
</dbReference>
<dbReference type="OrthoDB" id="1263307at2759"/>
<proteinExistence type="predicted"/>
<name>A0A8H3EN84_9LECA</name>
<dbReference type="PANTHER" id="PTHR37017:SF13">
    <property type="entry name" value="AB HYDROLASE-1 DOMAIN-CONTAINING PROTEIN"/>
    <property type="match status" value="1"/>
</dbReference>
<dbReference type="InterPro" id="IPR000073">
    <property type="entry name" value="AB_hydrolase_1"/>
</dbReference>
<dbReference type="InterPro" id="IPR052897">
    <property type="entry name" value="Sec-Metab_Biosynth_Hydrolase"/>
</dbReference>
<dbReference type="SUPFAM" id="SSF53474">
    <property type="entry name" value="alpha/beta-Hydrolases"/>
    <property type="match status" value="1"/>
</dbReference>
<evidence type="ECO:0000259" key="1">
    <source>
        <dbReference type="Pfam" id="PF12697"/>
    </source>
</evidence>
<dbReference type="Proteomes" id="UP000664169">
    <property type="component" value="Unassembled WGS sequence"/>
</dbReference>
<reference evidence="2" key="1">
    <citation type="submission" date="2021-03" db="EMBL/GenBank/DDBJ databases">
        <authorList>
            <person name="Tagirdzhanova G."/>
        </authorList>
    </citation>
    <scope>NUCLEOTIDE SEQUENCE</scope>
</reference>
<organism evidence="2 3">
    <name type="scientific">Gomphillus americanus</name>
    <dbReference type="NCBI Taxonomy" id="1940652"/>
    <lineage>
        <taxon>Eukaryota</taxon>
        <taxon>Fungi</taxon>
        <taxon>Dikarya</taxon>
        <taxon>Ascomycota</taxon>
        <taxon>Pezizomycotina</taxon>
        <taxon>Lecanoromycetes</taxon>
        <taxon>OSLEUM clade</taxon>
        <taxon>Ostropomycetidae</taxon>
        <taxon>Ostropales</taxon>
        <taxon>Graphidaceae</taxon>
        <taxon>Gomphilloideae</taxon>
        <taxon>Gomphillus</taxon>
    </lineage>
</organism>
<accession>A0A8H3EN84</accession>
<evidence type="ECO:0000313" key="3">
    <source>
        <dbReference type="Proteomes" id="UP000664169"/>
    </source>
</evidence>
<dbReference type="InterPro" id="IPR029058">
    <property type="entry name" value="AB_hydrolase_fold"/>
</dbReference>
<dbReference type="EMBL" id="CAJPDQ010000003">
    <property type="protein sequence ID" value="CAF9907513.1"/>
    <property type="molecule type" value="Genomic_DNA"/>
</dbReference>